<comment type="subcellular location">
    <subcellularLocation>
        <location evidence="1 13">Nucleus</location>
    </subcellularLocation>
</comment>
<evidence type="ECO:0000256" key="11">
    <source>
        <dbReference type="ARBA" id="ARBA00023014"/>
    </source>
</evidence>
<dbReference type="Pfam" id="PF08490">
    <property type="entry name" value="DUF1744"/>
    <property type="match status" value="1"/>
</dbReference>
<dbReference type="GO" id="GO:0008622">
    <property type="term" value="C:epsilon DNA polymerase complex"/>
    <property type="evidence" value="ECO:0007669"/>
    <property type="project" value="InterPro"/>
</dbReference>
<dbReference type="Pfam" id="PF22634">
    <property type="entry name" value="POL2_thumb"/>
    <property type="match status" value="1"/>
</dbReference>
<dbReference type="GO" id="GO:0000278">
    <property type="term" value="P:mitotic cell cycle"/>
    <property type="evidence" value="ECO:0007669"/>
    <property type="project" value="TreeGrafter"/>
</dbReference>
<keyword evidence="7 13" id="KW-0863">Zinc-finger</keyword>
<evidence type="ECO:0000313" key="16">
    <source>
        <dbReference type="EMBL" id="BAM41734.1"/>
    </source>
</evidence>
<dbReference type="Gene3D" id="1.10.287.690">
    <property type="entry name" value="Helix hairpin bin"/>
    <property type="match status" value="1"/>
</dbReference>
<dbReference type="KEGG" id="tot:TOT_040000115"/>
<keyword evidence="17" id="KW-1185">Reference proteome</keyword>
<dbReference type="eggNOG" id="KOG1798">
    <property type="taxonomic scope" value="Eukaryota"/>
</dbReference>
<dbReference type="Pfam" id="PF23250">
    <property type="entry name" value="zf_DPOE_2"/>
    <property type="match status" value="1"/>
</dbReference>
<dbReference type="InterPro" id="IPR036397">
    <property type="entry name" value="RNaseH_sf"/>
</dbReference>
<keyword evidence="10 13" id="KW-0408">Iron</keyword>
<evidence type="ECO:0000256" key="4">
    <source>
        <dbReference type="ARBA" id="ARBA00022679"/>
    </source>
</evidence>
<organism evidence="16 17">
    <name type="scientific">Theileria orientalis strain Shintoku</name>
    <dbReference type="NCBI Taxonomy" id="869250"/>
    <lineage>
        <taxon>Eukaryota</taxon>
        <taxon>Sar</taxon>
        <taxon>Alveolata</taxon>
        <taxon>Apicomplexa</taxon>
        <taxon>Aconoidasida</taxon>
        <taxon>Piroplasmida</taxon>
        <taxon>Theileriidae</taxon>
        <taxon>Theileria</taxon>
    </lineage>
</organism>
<dbReference type="InterPro" id="IPR012337">
    <property type="entry name" value="RNaseH-like_sf"/>
</dbReference>
<sequence>MLEYEKTPTWNSNGKRNGFLYNVVVTTVKASVDLRQSSKQSGQIDHSSHDTDRFYSNKTASNVDSQLNSALSLYFISEDGTEWNTSVIHSPYFYVSVLKEDYIDVVLQFLYNKFQVNAIGPVLLEPCKKIDLSLPNHLEKVDAVEGVSKHNLATLIKISFKTIDQLERGRDMIAAMKRQYEKDNLLINASNDYDEFDEDVSYNKVDRNRYDTYNLSNRDHLEYSMGEMSGSQKTLSSQTLRFIGNIYEHDVKYINRVCIDLSIRCGTWYEVEREDFNVKFEPMDKRSVAPLNVFAWDIECYKAPLKFPDMETDEIMLISVMFNGQGYLIVNRSIVSRDITEFLYRPREDIVGNAAFKIHNEKTERDLLTRFFTLVRQLRPQILVTYNGDNFDFPYVNRRAEINGLNMNKLAGFHLSNGVFVNAAVLNMDCYKWVERDSYLPFGSRTLKQVCKLMLKYSPVEIDPEDMVAMARTDPQKLAVYSVSDAVATYNLYIKFIHNFILALSYIVPLPPNEILRQGAGTMCENLLMAEAYGNGILLPNKHTQKAIRFYTNPETEKQHLVYENTYIGGRVESLRCGIFRDDQEEQFELSAAAYDDLINNLDALLIYWAKNNMSKITKEPLKLYEEEDDEEDGTRRPGEPSKRLKKIFEHFENFEDVYRELYVRLCRLRDESSIKTLQPTAIVTEKFCEKCSYYSESHLCQKRMKWKQRLEVSPIDKSQILVLLQNLKSRTYQGAAASKNESRVKAEQEEDSDADSEELEGNGKVAFRTWDQLTEREQGAQLQKAVKNHSQKIFKKTKIYKEADVESIICQRENHFYVQTVMTFRDRRYTFKHLKKEGENELKALLKQGCSDPVKMKSVREKILINDSLQLAYKCILNSFYGYVKRTGSRWYSMEMGAIVTYTGASIIDSARKLVEKIGIPIELDTDGIWCMLPDVFPAVLDLKYAAEGKTKTVELEYMTTVLNMLIANEWTNDQYLDLEDTGKYRTIKRNEIFFELDGPWHAMFLPASEKSEELLKKRYVVYNSNNQIVELKGFEIKRRGEMRLIQLFQEDIFPQYLLGATKEDAYQSAAKVALSYRRVLETRAQELKDDDLFELLLSKKTVKKAVNEQPHQKCFGITAARRLSELFKNDTYLNDPNIIMSFLLASHPQEAPRTARAIPIQTFKVEEAVRSQYLSKWLKIQLSTATKMSSRDILDWEYYKERVDTQILKLICLPAIMQGLKNPIPEIEMPKWVKKKQAMMENRQRGIVTFFATTKAASLGDRGGLAVGDTTAASDTTTATADEDEVEAPLKAEEQEDWLDVLKKRWLKGVASAKSMQRSTQAKVNYNLYRELREVLSSRTESRLDFDDYYALFTETWHIYDFELDPKDSSYVNCKVSIYNKPMILNVKVELWRKLYINNKNEFPIKADENVAIRELKDSYVLPRGARQMNLVELEMRESYYQKYLRNSIKSILYKTVAGVYESKIPIAFDFMTRVGTMISLKNTEVAKVLNEDLEFKSNAISATNPVQTVDLKYMNDFEYAYVYVFQSQDAETKRRNRFFAAIFTKGDRALNRIYVGGNVALNRYTEEQFSEISTPILEKYREMWAEKTAVDADHYSNPYTFPDCFGALFDTEIEASEAAATSCKNAMKKLDGYLNALKPSLSKRKYFVYVYSSVDRSEFGQWAKGEYYPVFFDGTAKSHPQILSTLFMKSCFEDAVSLLYKHFSTVEEKLALSRISAVPVSVLLSLSSLEAFKCMFDVMYARALRLSSSLLWGTSEMGVDLGLIQASNLEHSDYDIHENENRLDFTIPGVYRCYGAKIRFNQSMMYNAILLQSKMMDFANHEKAETRNEEAAVVDLETNFHVSMFHPNSFKILGTMLENLMNSTNLVYQKVDYATFQNIVNLCSYLKSWLSDARSILYDPALYSMALGAMKEYLKKLVKHISVNHKLTTIHMDPTYMVVESDCISVTKGRTRVQEALTDLAATQSKFKNIPFQVEEEYVAMVQLDKVNYIRYKNYIDASRENCSENLKALEYMPLAVEMFIRYFMKTIALDPLWRSVRSFYESDSYEATEENYEPPKLVRTDFHKLAKKIHDRIYYDWYQPGSYFSRLYELIADTETFARTFDKNSKHLKMDFPKLPGTKLQGSDDWKVETIKLLLYIMQIDKSLDWTNYSLISSLDEKIHKLYMLTSQSEYTDRNWKAPSRELKLASLRCGHCHMVSDIDIVSTLSLLQNEEDETISYSWLCQICSKPFDSRQVEAKIIQYLENVFYAYQVSRASAIAQDSICPSCRSVKTMYRRNSCS</sequence>
<feature type="region of interest" description="Disordered" evidence="14">
    <location>
        <begin position="739"/>
        <end position="760"/>
    </location>
</feature>
<keyword evidence="8 13" id="KW-0862">Zinc</keyword>
<dbReference type="PANTHER" id="PTHR10670">
    <property type="entry name" value="DNA POLYMERASE EPSILON CATALYTIC SUBUNIT A"/>
    <property type="match status" value="1"/>
</dbReference>
<keyword evidence="6 13" id="KW-0479">Metal-binding</keyword>
<evidence type="ECO:0000256" key="5">
    <source>
        <dbReference type="ARBA" id="ARBA00022695"/>
    </source>
</evidence>
<keyword evidence="5 13" id="KW-0548">Nucleotidyltransferase</keyword>
<dbReference type="EC" id="2.7.7.7" evidence="13"/>
<dbReference type="PANTHER" id="PTHR10670:SF0">
    <property type="entry name" value="DNA POLYMERASE EPSILON CATALYTIC SUBUNIT A"/>
    <property type="match status" value="1"/>
</dbReference>
<comment type="function">
    <text evidence="13">DNA polymerase II participates in chromosomal DNA replication.</text>
</comment>
<comment type="catalytic activity">
    <reaction evidence="13">
        <text>DNA(n) + a 2'-deoxyribonucleoside 5'-triphosphate = DNA(n+1) + diphosphate</text>
        <dbReference type="Rhea" id="RHEA:22508"/>
        <dbReference type="Rhea" id="RHEA-COMP:17339"/>
        <dbReference type="Rhea" id="RHEA-COMP:17340"/>
        <dbReference type="ChEBI" id="CHEBI:33019"/>
        <dbReference type="ChEBI" id="CHEBI:61560"/>
        <dbReference type="ChEBI" id="CHEBI:173112"/>
        <dbReference type="EC" id="2.7.7.7"/>
    </reaction>
</comment>
<gene>
    <name evidence="16" type="ORF">TOT_040000115</name>
</gene>
<dbReference type="GO" id="GO:0051539">
    <property type="term" value="F:4 iron, 4 sulfur cluster binding"/>
    <property type="evidence" value="ECO:0007669"/>
    <property type="project" value="UniProtKB-KW"/>
</dbReference>
<feature type="compositionally biased region" description="Acidic residues" evidence="14">
    <location>
        <begin position="749"/>
        <end position="760"/>
    </location>
</feature>
<keyword evidence="11 13" id="KW-0411">Iron-sulfur</keyword>
<evidence type="ECO:0000313" key="17">
    <source>
        <dbReference type="Proteomes" id="UP000003786"/>
    </source>
</evidence>
<evidence type="ECO:0000256" key="1">
    <source>
        <dbReference type="ARBA" id="ARBA00004123"/>
    </source>
</evidence>
<feature type="domain" description="DNA polymerase epsilon catalytic subunit A C-terminal" evidence="15">
    <location>
        <begin position="1578"/>
        <end position="1995"/>
    </location>
</feature>
<keyword evidence="9 13" id="KW-0239">DNA-directed DNA polymerase</keyword>
<proteinExistence type="inferred from homology"/>
<evidence type="ECO:0000256" key="13">
    <source>
        <dbReference type="RuleBase" id="RU365029"/>
    </source>
</evidence>
<dbReference type="GO" id="GO:0003677">
    <property type="term" value="F:DNA binding"/>
    <property type="evidence" value="ECO:0007669"/>
    <property type="project" value="UniProtKB-KW"/>
</dbReference>
<dbReference type="GO" id="GO:0045004">
    <property type="term" value="P:DNA replication proofreading"/>
    <property type="evidence" value="ECO:0007669"/>
    <property type="project" value="TreeGrafter"/>
</dbReference>
<reference evidence="16 17" key="1">
    <citation type="journal article" date="2012" name="MBio">
        <title>Comparative genome analysis of three eukaryotic parasites with differing abilities to transform leukocytes reveals key mediators of Theileria-induced leukocyte transformation.</title>
        <authorList>
            <person name="Hayashida K."/>
            <person name="Hara Y."/>
            <person name="Abe T."/>
            <person name="Yamasaki C."/>
            <person name="Toyoda A."/>
            <person name="Kosuge T."/>
            <person name="Suzuki Y."/>
            <person name="Sato Y."/>
            <person name="Kawashima S."/>
            <person name="Katayama T."/>
            <person name="Wakaguri H."/>
            <person name="Inoue N."/>
            <person name="Homma K."/>
            <person name="Tada-Umezaki M."/>
            <person name="Yagi Y."/>
            <person name="Fujii Y."/>
            <person name="Habara T."/>
            <person name="Kanehisa M."/>
            <person name="Watanabe H."/>
            <person name="Ito K."/>
            <person name="Gojobori T."/>
            <person name="Sugawara H."/>
            <person name="Imanishi T."/>
            <person name="Weir W."/>
            <person name="Gardner M."/>
            <person name="Pain A."/>
            <person name="Shiels B."/>
            <person name="Hattori M."/>
            <person name="Nene V."/>
            <person name="Sugimoto C."/>
        </authorList>
    </citation>
    <scope>NUCLEOTIDE SEQUENCE [LARGE SCALE GENOMIC DNA]</scope>
    <source>
        <strain evidence="16 17">Shintoku</strain>
    </source>
</reference>
<dbReference type="Gene3D" id="3.30.342.10">
    <property type="entry name" value="DNA Polymerase, chain B, domain 1"/>
    <property type="match status" value="1"/>
</dbReference>
<keyword evidence="12 13" id="KW-0539">Nucleus</keyword>
<evidence type="ECO:0000259" key="15">
    <source>
        <dbReference type="SMART" id="SM01159"/>
    </source>
</evidence>
<comment type="similarity">
    <text evidence="2 13">Belongs to the DNA polymerase type-B family.</text>
</comment>
<dbReference type="GO" id="GO:0003887">
    <property type="term" value="F:DNA-directed DNA polymerase activity"/>
    <property type="evidence" value="ECO:0007669"/>
    <property type="project" value="UniProtKB-KW"/>
</dbReference>
<dbReference type="GeneID" id="20716212"/>
<dbReference type="EMBL" id="AP011949">
    <property type="protein sequence ID" value="BAM41734.1"/>
    <property type="molecule type" value="Genomic_DNA"/>
</dbReference>
<evidence type="ECO:0000256" key="9">
    <source>
        <dbReference type="ARBA" id="ARBA00022932"/>
    </source>
</evidence>
<evidence type="ECO:0000256" key="3">
    <source>
        <dbReference type="ARBA" id="ARBA00022485"/>
    </source>
</evidence>
<dbReference type="GO" id="GO:0006272">
    <property type="term" value="P:leading strand elongation"/>
    <property type="evidence" value="ECO:0007669"/>
    <property type="project" value="TreeGrafter"/>
</dbReference>
<dbReference type="Proteomes" id="UP000003786">
    <property type="component" value="Chromosome 4"/>
</dbReference>
<dbReference type="GO" id="GO:0006287">
    <property type="term" value="P:base-excision repair, gap-filling"/>
    <property type="evidence" value="ECO:0007669"/>
    <property type="project" value="TreeGrafter"/>
</dbReference>
<dbReference type="OMA" id="YYYASLT"/>
<dbReference type="InterPro" id="IPR023211">
    <property type="entry name" value="DNA_pol_palm_dom_sf"/>
</dbReference>
<evidence type="ECO:0000256" key="8">
    <source>
        <dbReference type="ARBA" id="ARBA00022833"/>
    </source>
</evidence>
<dbReference type="InterPro" id="IPR006134">
    <property type="entry name" value="DNA-dir_DNA_pol_B_multi_dom"/>
</dbReference>
<dbReference type="Pfam" id="PF03104">
    <property type="entry name" value="DNA_pol_B_exo1"/>
    <property type="match status" value="1"/>
</dbReference>
<keyword evidence="4 13" id="KW-0808">Transferase</keyword>
<dbReference type="InterPro" id="IPR055191">
    <property type="entry name" value="POL2_thumb"/>
</dbReference>
<dbReference type="SUPFAM" id="SSF56672">
    <property type="entry name" value="DNA/RNA polymerases"/>
    <property type="match status" value="1"/>
</dbReference>
<evidence type="ECO:0000256" key="2">
    <source>
        <dbReference type="ARBA" id="ARBA00005755"/>
    </source>
</evidence>
<dbReference type="OrthoDB" id="10060449at2759"/>
<dbReference type="InterPro" id="IPR006172">
    <property type="entry name" value="DNA-dir_DNA_pol_B"/>
</dbReference>
<keyword evidence="3 13" id="KW-0004">4Fe-4S</keyword>
<dbReference type="Gene3D" id="3.30.420.10">
    <property type="entry name" value="Ribonuclease H-like superfamily/Ribonuclease H"/>
    <property type="match status" value="1"/>
</dbReference>
<evidence type="ECO:0000256" key="7">
    <source>
        <dbReference type="ARBA" id="ARBA00022771"/>
    </source>
</evidence>
<keyword evidence="13" id="KW-0238">DNA-binding</keyword>
<name>J4DQ29_THEOR</name>
<evidence type="ECO:0000256" key="12">
    <source>
        <dbReference type="ARBA" id="ARBA00023242"/>
    </source>
</evidence>
<dbReference type="STRING" id="869250.J4DQ29"/>
<dbReference type="Gene3D" id="3.90.1600.10">
    <property type="entry name" value="Palm domain of DNA polymerase"/>
    <property type="match status" value="1"/>
</dbReference>
<dbReference type="RefSeq" id="XP_009692035.1">
    <property type="nucleotide sequence ID" value="XM_009693740.1"/>
</dbReference>
<dbReference type="SMART" id="SM01159">
    <property type="entry name" value="DUF1744"/>
    <property type="match status" value="1"/>
</dbReference>
<dbReference type="GO" id="GO:0008310">
    <property type="term" value="F:single-stranded DNA 3'-5' DNA exonuclease activity"/>
    <property type="evidence" value="ECO:0007669"/>
    <property type="project" value="TreeGrafter"/>
</dbReference>
<comment type="cofactor">
    <cofactor evidence="13">
        <name>[4Fe-4S] cluster</name>
        <dbReference type="ChEBI" id="CHEBI:49883"/>
    </cofactor>
</comment>
<dbReference type="InterPro" id="IPR013697">
    <property type="entry name" value="DNA_pol_e_suA_C"/>
</dbReference>
<dbReference type="SMART" id="SM00486">
    <property type="entry name" value="POLBc"/>
    <property type="match status" value="1"/>
</dbReference>
<evidence type="ECO:0000256" key="6">
    <source>
        <dbReference type="ARBA" id="ARBA00022723"/>
    </source>
</evidence>
<dbReference type="GO" id="GO:0006297">
    <property type="term" value="P:nucleotide-excision repair, DNA gap filling"/>
    <property type="evidence" value="ECO:0007669"/>
    <property type="project" value="TreeGrafter"/>
</dbReference>
<dbReference type="GO" id="GO:0000166">
    <property type="term" value="F:nucleotide binding"/>
    <property type="evidence" value="ECO:0007669"/>
    <property type="project" value="InterPro"/>
</dbReference>
<dbReference type="InterPro" id="IPR043502">
    <property type="entry name" value="DNA/RNA_pol_sf"/>
</dbReference>
<dbReference type="InterPro" id="IPR029703">
    <property type="entry name" value="POL2"/>
</dbReference>
<keyword evidence="13" id="KW-0235">DNA replication</keyword>
<dbReference type="Gene3D" id="1.10.132.60">
    <property type="entry name" value="DNA polymerase family B, C-terminal domain"/>
    <property type="match status" value="1"/>
</dbReference>
<accession>J4DQ29</accession>
<evidence type="ECO:0000256" key="14">
    <source>
        <dbReference type="SAM" id="MobiDB-lite"/>
    </source>
</evidence>
<dbReference type="SUPFAM" id="SSF53098">
    <property type="entry name" value="Ribonuclease H-like"/>
    <property type="match status" value="1"/>
</dbReference>
<dbReference type="VEuPathDB" id="PiroplasmaDB:TOT_040000115"/>
<protein>
    <recommendedName>
        <fullName evidence="13">DNA polymerase epsilon catalytic subunit</fullName>
        <ecNumber evidence="13">2.7.7.7</ecNumber>
    </recommendedName>
</protein>
<dbReference type="Pfam" id="PF00136">
    <property type="entry name" value="DNA_pol_B"/>
    <property type="match status" value="1"/>
</dbReference>
<dbReference type="InterPro" id="IPR006133">
    <property type="entry name" value="DNA-dir_DNA_pol_B_exonuc"/>
</dbReference>
<dbReference type="GO" id="GO:0008270">
    <property type="term" value="F:zinc ion binding"/>
    <property type="evidence" value="ECO:0007669"/>
    <property type="project" value="UniProtKB-KW"/>
</dbReference>
<dbReference type="InterPro" id="IPR042087">
    <property type="entry name" value="DNA_pol_B_thumb"/>
</dbReference>
<evidence type="ECO:0000256" key="10">
    <source>
        <dbReference type="ARBA" id="ARBA00023004"/>
    </source>
</evidence>